<dbReference type="GO" id="GO:0016616">
    <property type="term" value="F:oxidoreductase activity, acting on the CH-OH group of donors, NAD or NADP as acceptor"/>
    <property type="evidence" value="ECO:0007669"/>
    <property type="project" value="TreeGrafter"/>
</dbReference>
<sequence>MSIPDRDRLDGRRALVTGGSKGSGKAVVERLRAMGADVYVTARTMPDGYERPDRFIEADILTAEGTDAVAARIAKDVGTLDILVHVVGGASTPSGGFAVITDDQWLTELNLNLLGAVRLDRALLPAMIRAASGVVLHFTSIQRELPQYDASLPYAAAKAALRTYSKGLANELAPRGVRVNAISPGGIETEAYERFVDRIAEGNGLTREAAKQTIYDSLGGVPLGRFANTEEIADLVGFLVSDRASAIVGAEYVIDGGTVPTV</sequence>
<dbReference type="EMBL" id="JACGWV010000001">
    <property type="protein sequence ID" value="MBA8806235.1"/>
    <property type="molecule type" value="Genomic_DNA"/>
</dbReference>
<evidence type="ECO:0000256" key="2">
    <source>
        <dbReference type="ARBA" id="ARBA00023002"/>
    </source>
</evidence>
<keyword evidence="4" id="KW-1185">Reference proteome</keyword>
<dbReference type="FunFam" id="3.40.50.720:FF:000084">
    <property type="entry name" value="Short-chain dehydrogenase reductase"/>
    <property type="match status" value="1"/>
</dbReference>
<dbReference type="Pfam" id="PF13561">
    <property type="entry name" value="adh_short_C2"/>
    <property type="match status" value="1"/>
</dbReference>
<dbReference type="InterPro" id="IPR020904">
    <property type="entry name" value="Sc_DH/Rdtase_CS"/>
</dbReference>
<comment type="caution">
    <text evidence="3">The sequence shown here is derived from an EMBL/GenBank/DDBJ whole genome shotgun (WGS) entry which is preliminary data.</text>
</comment>
<dbReference type="Proteomes" id="UP000540568">
    <property type="component" value="Unassembled WGS sequence"/>
</dbReference>
<keyword evidence="2" id="KW-0560">Oxidoreductase</keyword>
<dbReference type="RefSeq" id="WP_182613998.1">
    <property type="nucleotide sequence ID" value="NZ_BAAATF010000001.1"/>
</dbReference>
<dbReference type="InterPro" id="IPR002347">
    <property type="entry name" value="SDR_fam"/>
</dbReference>
<gene>
    <name evidence="3" type="ORF">FHX71_000177</name>
</gene>
<proteinExistence type="inferred from homology"/>
<dbReference type="PANTHER" id="PTHR42760:SF133">
    <property type="entry name" value="3-OXOACYL-[ACYL-CARRIER-PROTEIN] REDUCTASE"/>
    <property type="match status" value="1"/>
</dbReference>
<evidence type="ECO:0000256" key="1">
    <source>
        <dbReference type="ARBA" id="ARBA00006484"/>
    </source>
</evidence>
<dbReference type="NCBIfam" id="NF005095">
    <property type="entry name" value="PRK06523.1"/>
    <property type="match status" value="1"/>
</dbReference>
<evidence type="ECO:0000313" key="4">
    <source>
        <dbReference type="Proteomes" id="UP000540568"/>
    </source>
</evidence>
<protein>
    <submittedName>
        <fullName evidence="3">NAD(P)-dependent dehydrogenase (Short-subunit alcohol dehydrogenase family)</fullName>
    </submittedName>
</protein>
<dbReference type="PROSITE" id="PS00061">
    <property type="entry name" value="ADH_SHORT"/>
    <property type="match status" value="1"/>
</dbReference>
<dbReference type="SUPFAM" id="SSF51735">
    <property type="entry name" value="NAD(P)-binding Rossmann-fold domains"/>
    <property type="match status" value="1"/>
</dbReference>
<name>A0A7W3PBU6_9MICO</name>
<dbReference type="PRINTS" id="PR00081">
    <property type="entry name" value="GDHRDH"/>
</dbReference>
<dbReference type="InterPro" id="IPR036291">
    <property type="entry name" value="NAD(P)-bd_dom_sf"/>
</dbReference>
<dbReference type="PRINTS" id="PR00080">
    <property type="entry name" value="SDRFAMILY"/>
</dbReference>
<reference evidence="3 4" key="1">
    <citation type="submission" date="2020-07" db="EMBL/GenBank/DDBJ databases">
        <title>Sequencing the genomes of 1000 actinobacteria strains.</title>
        <authorList>
            <person name="Klenk H.-P."/>
        </authorList>
    </citation>
    <scope>NUCLEOTIDE SEQUENCE [LARGE SCALE GENOMIC DNA]</scope>
    <source>
        <strain evidence="3 4">DSM 44121</strain>
    </source>
</reference>
<comment type="similarity">
    <text evidence="1">Belongs to the short-chain dehydrogenases/reductases (SDR) family.</text>
</comment>
<organism evidence="3 4">
    <name type="scientific">Promicromonospora sukumoe</name>
    <dbReference type="NCBI Taxonomy" id="88382"/>
    <lineage>
        <taxon>Bacteria</taxon>
        <taxon>Bacillati</taxon>
        <taxon>Actinomycetota</taxon>
        <taxon>Actinomycetes</taxon>
        <taxon>Micrococcales</taxon>
        <taxon>Promicromonosporaceae</taxon>
        <taxon>Promicromonospora</taxon>
    </lineage>
</organism>
<accession>A0A7W3PBU6</accession>
<evidence type="ECO:0000313" key="3">
    <source>
        <dbReference type="EMBL" id="MBA8806235.1"/>
    </source>
</evidence>
<dbReference type="PANTHER" id="PTHR42760">
    <property type="entry name" value="SHORT-CHAIN DEHYDROGENASES/REDUCTASES FAMILY MEMBER"/>
    <property type="match status" value="1"/>
</dbReference>
<dbReference type="Gene3D" id="3.40.50.720">
    <property type="entry name" value="NAD(P)-binding Rossmann-like Domain"/>
    <property type="match status" value="1"/>
</dbReference>
<dbReference type="AlphaFoldDB" id="A0A7W3PBU6"/>